<dbReference type="EMBL" id="CM031840">
    <property type="protein sequence ID" value="KAG6671818.1"/>
    <property type="molecule type" value="Genomic_DNA"/>
</dbReference>
<sequence length="203" mass="23075">MSFLRPSALYQFLITSPSLRWMPCQSWGFLRWPGLDGLLRLFVVLLLWSTFSEIRHIPSSSMFPTLRVGDRIIVERASYYFVSPAIHDIVTFRDPTQHPGDEQVVFIKRIVAKAGDSVQVNHGLLYVNGIAQKEDFIAECPTYKSNLTNSIAGLELLGANEFHKTAQRSMMFHAMCLPCHWSSSSWSAGLYCWLVSSLLQDSR</sequence>
<proteinExistence type="predicted"/>
<dbReference type="PANTHER" id="PTHR43390:SF10">
    <property type="entry name" value="PEPTIDASE S26 DOMAIN-CONTAINING PROTEIN"/>
    <property type="match status" value="1"/>
</dbReference>
<accession>A0A922D4X3</accession>
<dbReference type="PANTHER" id="PTHR43390">
    <property type="entry name" value="SIGNAL PEPTIDASE I"/>
    <property type="match status" value="1"/>
</dbReference>
<dbReference type="CDD" id="cd06530">
    <property type="entry name" value="S26_SPase_I"/>
    <property type="match status" value="1"/>
</dbReference>
<dbReference type="NCBIfam" id="TIGR02227">
    <property type="entry name" value="sigpep_I_bact"/>
    <property type="match status" value="1"/>
</dbReference>
<dbReference type="PROSITE" id="PS00501">
    <property type="entry name" value="SPASE_I_1"/>
    <property type="match status" value="1"/>
</dbReference>
<dbReference type="GO" id="GO:0006465">
    <property type="term" value="P:signal peptide processing"/>
    <property type="evidence" value="ECO:0007669"/>
    <property type="project" value="InterPro"/>
</dbReference>
<evidence type="ECO:0000259" key="3">
    <source>
        <dbReference type="Pfam" id="PF10502"/>
    </source>
</evidence>
<dbReference type="GO" id="GO:0004252">
    <property type="term" value="F:serine-type endopeptidase activity"/>
    <property type="evidence" value="ECO:0007669"/>
    <property type="project" value="InterPro"/>
</dbReference>
<evidence type="ECO:0000313" key="5">
    <source>
        <dbReference type="Proteomes" id="UP000811246"/>
    </source>
</evidence>
<gene>
    <name evidence="4" type="ORF">I3842_16G023300</name>
</gene>
<dbReference type="Proteomes" id="UP000811246">
    <property type="component" value="Chromosome 16"/>
</dbReference>
<evidence type="ECO:0000256" key="2">
    <source>
        <dbReference type="PIRSR" id="PIRSR600223-1"/>
    </source>
</evidence>
<organism evidence="4 5">
    <name type="scientific">Carya illinoinensis</name>
    <name type="common">Pecan</name>
    <dbReference type="NCBI Taxonomy" id="32201"/>
    <lineage>
        <taxon>Eukaryota</taxon>
        <taxon>Viridiplantae</taxon>
        <taxon>Streptophyta</taxon>
        <taxon>Embryophyta</taxon>
        <taxon>Tracheophyta</taxon>
        <taxon>Spermatophyta</taxon>
        <taxon>Magnoliopsida</taxon>
        <taxon>eudicotyledons</taxon>
        <taxon>Gunneridae</taxon>
        <taxon>Pentapetalae</taxon>
        <taxon>rosids</taxon>
        <taxon>fabids</taxon>
        <taxon>Fagales</taxon>
        <taxon>Juglandaceae</taxon>
        <taxon>Carya</taxon>
    </lineage>
</organism>
<feature type="active site" evidence="2">
    <location>
        <position position="108"/>
    </location>
</feature>
<dbReference type="GO" id="GO:0010027">
    <property type="term" value="P:thylakoid membrane organization"/>
    <property type="evidence" value="ECO:0007669"/>
    <property type="project" value="TreeGrafter"/>
</dbReference>
<name>A0A922D4X3_CARIL</name>
<dbReference type="AlphaFoldDB" id="A0A922D4X3"/>
<feature type="active site" evidence="2">
    <location>
        <position position="61"/>
    </location>
</feature>
<dbReference type="Pfam" id="PF10502">
    <property type="entry name" value="Peptidase_S26"/>
    <property type="match status" value="1"/>
</dbReference>
<protein>
    <recommendedName>
        <fullName evidence="3">Peptidase S26 domain-containing protein</fullName>
    </recommendedName>
</protein>
<dbReference type="InterPro" id="IPR019756">
    <property type="entry name" value="Pept_S26A_signal_pept_1_Ser-AS"/>
</dbReference>
<evidence type="ECO:0000256" key="1">
    <source>
        <dbReference type="ARBA" id="ARBA00022801"/>
    </source>
</evidence>
<reference evidence="4" key="1">
    <citation type="submission" date="2021-01" db="EMBL/GenBank/DDBJ databases">
        <authorList>
            <person name="Lovell J.T."/>
            <person name="Bentley N."/>
            <person name="Bhattarai G."/>
            <person name="Jenkins J.W."/>
            <person name="Sreedasyam A."/>
            <person name="Alarcon Y."/>
            <person name="Bock C."/>
            <person name="Boston L."/>
            <person name="Carlson J."/>
            <person name="Cervantes K."/>
            <person name="Clermont K."/>
            <person name="Krom N."/>
            <person name="Kubenka K."/>
            <person name="Mamidi S."/>
            <person name="Mattison C."/>
            <person name="Monteros M."/>
            <person name="Pisani C."/>
            <person name="Plott C."/>
            <person name="Rajasekar S."/>
            <person name="Rhein H.S."/>
            <person name="Rohla C."/>
            <person name="Song M."/>
            <person name="Hilaire R.S."/>
            <person name="Shu S."/>
            <person name="Wells L."/>
            <person name="Wang X."/>
            <person name="Webber J."/>
            <person name="Heerema R.J."/>
            <person name="Klein P."/>
            <person name="Conner P."/>
            <person name="Grauke L."/>
            <person name="Grimwood J."/>
            <person name="Schmutz J."/>
            <person name="Randall J.J."/>
        </authorList>
    </citation>
    <scope>NUCLEOTIDE SEQUENCE</scope>
    <source>
        <tissue evidence="4">Leaf</tissue>
    </source>
</reference>
<feature type="domain" description="Peptidase S26" evidence="3">
    <location>
        <begin position="41"/>
        <end position="144"/>
    </location>
</feature>
<evidence type="ECO:0000313" key="4">
    <source>
        <dbReference type="EMBL" id="KAG6671818.1"/>
    </source>
</evidence>
<comment type="caution">
    <text evidence="4">The sequence shown here is derived from an EMBL/GenBank/DDBJ whole genome shotgun (WGS) entry which is preliminary data.</text>
</comment>
<keyword evidence="1" id="KW-0378">Hydrolase</keyword>
<dbReference type="InterPro" id="IPR000223">
    <property type="entry name" value="Pept_S26A_signal_pept_1"/>
</dbReference>
<dbReference type="InterPro" id="IPR019533">
    <property type="entry name" value="Peptidase_S26"/>
</dbReference>
<dbReference type="GO" id="GO:0009535">
    <property type="term" value="C:chloroplast thylakoid membrane"/>
    <property type="evidence" value="ECO:0007669"/>
    <property type="project" value="TreeGrafter"/>
</dbReference>